<protein>
    <submittedName>
        <fullName evidence="1">Phosphoenolpyruvate-dependent sugar phosphotransferase system, EIIA 1</fullName>
    </submittedName>
</protein>
<reference evidence="1 2" key="2">
    <citation type="submission" date="2008-10" db="EMBL/GenBank/DDBJ databases">
        <authorList>
            <person name="Fulton L."/>
            <person name="Clifton S."/>
            <person name="Fulton B."/>
            <person name="Xu J."/>
            <person name="Minx P."/>
            <person name="Pepin K.H."/>
            <person name="Johnson M."/>
            <person name="Thiruvilangam P."/>
            <person name="Bhonagiri V."/>
            <person name="Nash W.E."/>
            <person name="Mardis E.R."/>
            <person name="Wilson R.K."/>
        </authorList>
    </citation>
    <scope>NUCLEOTIDE SEQUENCE [LARGE SCALE GENOMIC DNA]</scope>
    <source>
        <strain evidence="1 2">DSM 13279</strain>
    </source>
</reference>
<evidence type="ECO:0000313" key="2">
    <source>
        <dbReference type="Proteomes" id="UP000003560"/>
    </source>
</evidence>
<dbReference type="Gene3D" id="2.70.70.10">
    <property type="entry name" value="Glucose Permease (Domain IIA)"/>
    <property type="match status" value="1"/>
</dbReference>
<dbReference type="STRING" id="445975.COLSTE_01442"/>
<comment type="caution">
    <text evidence="1">The sequence shown here is derived from an EMBL/GenBank/DDBJ whole genome shotgun (WGS) entry which is preliminary data.</text>
</comment>
<name>B6GBI2_9ACTN</name>
<dbReference type="RefSeq" id="WP_006721085.1">
    <property type="nucleotide sequence ID" value="NZ_CP085935.1"/>
</dbReference>
<keyword evidence="1" id="KW-0670">Pyruvate</keyword>
<gene>
    <name evidence="1" type="ORF">COLSTE_01442</name>
</gene>
<reference evidence="1 2" key="1">
    <citation type="submission" date="2008-10" db="EMBL/GenBank/DDBJ databases">
        <title>Draft genome sequence of Collinsella stercoris (DSM 13279).</title>
        <authorList>
            <person name="Sudarsanam P."/>
            <person name="Ley R."/>
            <person name="Guruge J."/>
            <person name="Turnbaugh P.J."/>
            <person name="Mahowald M."/>
            <person name="Liep D."/>
            <person name="Gordon J."/>
        </authorList>
    </citation>
    <scope>NUCLEOTIDE SEQUENCE [LARGE SCALE GENOMIC DNA]</scope>
    <source>
        <strain evidence="1 2">DSM 13279</strain>
    </source>
</reference>
<evidence type="ECO:0000313" key="1">
    <source>
        <dbReference type="EMBL" id="EEA90336.1"/>
    </source>
</evidence>
<dbReference type="EMBL" id="ABXJ01000077">
    <property type="protein sequence ID" value="EEA90336.1"/>
    <property type="molecule type" value="Genomic_DNA"/>
</dbReference>
<dbReference type="AlphaFoldDB" id="B6GBI2"/>
<dbReference type="Proteomes" id="UP000003560">
    <property type="component" value="Unassembled WGS sequence"/>
</dbReference>
<dbReference type="eggNOG" id="COG2190">
    <property type="taxonomic scope" value="Bacteria"/>
</dbReference>
<organism evidence="1 2">
    <name type="scientific">Collinsella stercoris DSM 13279</name>
    <dbReference type="NCBI Taxonomy" id="445975"/>
    <lineage>
        <taxon>Bacteria</taxon>
        <taxon>Bacillati</taxon>
        <taxon>Actinomycetota</taxon>
        <taxon>Coriobacteriia</taxon>
        <taxon>Coriobacteriales</taxon>
        <taxon>Coriobacteriaceae</taxon>
        <taxon>Collinsella</taxon>
    </lineage>
</organism>
<proteinExistence type="predicted"/>
<dbReference type="GeneID" id="98003178"/>
<dbReference type="SUPFAM" id="SSF51261">
    <property type="entry name" value="Duplicated hybrid motif"/>
    <property type="match status" value="1"/>
</dbReference>
<sequence length="83" mass="8681">MGFFSKIKGVTHNVEEAGDIVAAGQPILTFDGEAIKAAGHDDVVTRVVSNPQDFDSIELTGSSNTLLGGRPLVKVGDPLMVTK</sequence>
<keyword evidence="1" id="KW-0808">Transferase</keyword>
<dbReference type="InterPro" id="IPR011055">
    <property type="entry name" value="Dup_hybrid_motif"/>
</dbReference>
<keyword evidence="2" id="KW-1185">Reference proteome</keyword>
<dbReference type="GO" id="GO:0016740">
    <property type="term" value="F:transferase activity"/>
    <property type="evidence" value="ECO:0007669"/>
    <property type="project" value="UniProtKB-KW"/>
</dbReference>
<dbReference type="HOGENOM" id="CLU_2536808_0_0_11"/>
<accession>B6GBI2</accession>